<dbReference type="PANTHER" id="PTHR47969:SF15">
    <property type="entry name" value="CHROMOSOME-ASSOCIATED KINESIN KIF4A-RELATED"/>
    <property type="match status" value="1"/>
</dbReference>
<proteinExistence type="inferred from homology"/>
<evidence type="ECO:0000256" key="9">
    <source>
        <dbReference type="ARBA" id="ARBA00023004"/>
    </source>
</evidence>
<evidence type="ECO:0000256" key="10">
    <source>
        <dbReference type="ARBA" id="ARBA00023014"/>
    </source>
</evidence>
<dbReference type="OrthoDB" id="3176171at2759"/>
<dbReference type="Pfam" id="PF25764">
    <property type="entry name" value="KIF21A_4th"/>
    <property type="match status" value="1"/>
</dbReference>
<dbReference type="FunFam" id="3.40.850.10:FF:000038">
    <property type="entry name" value="chromosome-associated kinesin KIF4A"/>
    <property type="match status" value="1"/>
</dbReference>
<evidence type="ECO:0000256" key="8">
    <source>
        <dbReference type="ARBA" id="ARBA00022840"/>
    </source>
</evidence>
<dbReference type="GO" id="GO:0005874">
    <property type="term" value="C:microtubule"/>
    <property type="evidence" value="ECO:0007669"/>
    <property type="project" value="UniProtKB-KW"/>
</dbReference>
<keyword evidence="13 17" id="KW-0505">Motor protein</keyword>
<keyword evidence="6" id="KW-0479">Metal-binding</keyword>
<dbReference type="GO" id="GO:0007052">
    <property type="term" value="P:mitotic spindle organization"/>
    <property type="evidence" value="ECO:0007669"/>
    <property type="project" value="TreeGrafter"/>
</dbReference>
<evidence type="ECO:0000256" key="5">
    <source>
        <dbReference type="ARBA" id="ARBA00022701"/>
    </source>
</evidence>
<comment type="cofactor">
    <cofactor evidence="16">
        <name>[2Fe-2S] cluster</name>
        <dbReference type="ChEBI" id="CHEBI:190135"/>
    </cofactor>
</comment>
<feature type="coiled-coil region" evidence="18">
    <location>
        <begin position="862"/>
        <end position="896"/>
    </location>
</feature>
<dbReference type="GO" id="GO:0005524">
    <property type="term" value="F:ATP binding"/>
    <property type="evidence" value="ECO:0007669"/>
    <property type="project" value="UniProtKB-UniRule"/>
</dbReference>
<dbReference type="SUPFAM" id="SSF52540">
    <property type="entry name" value="P-loop containing nucleoside triphosphate hydrolases"/>
    <property type="match status" value="1"/>
</dbReference>
<dbReference type="GO" id="GO:0046872">
    <property type="term" value="F:metal ion binding"/>
    <property type="evidence" value="ECO:0007669"/>
    <property type="project" value="UniProtKB-KW"/>
</dbReference>
<keyword evidence="5" id="KW-0493">Microtubule</keyword>
<dbReference type="PROSITE" id="PS50067">
    <property type="entry name" value="KINESIN_MOTOR_2"/>
    <property type="match status" value="1"/>
</dbReference>
<comment type="cofactor">
    <cofactor evidence="1">
        <name>[4Fe-4S] cluster</name>
        <dbReference type="ChEBI" id="CHEBI:49883"/>
    </cofactor>
</comment>
<evidence type="ECO:0000313" key="21">
    <source>
        <dbReference type="EMBL" id="CAH0107824.1"/>
    </source>
</evidence>
<dbReference type="Proteomes" id="UP000789390">
    <property type="component" value="Unassembled WGS sequence"/>
</dbReference>
<dbReference type="InterPro" id="IPR027417">
    <property type="entry name" value="P-loop_NTPase"/>
</dbReference>
<organism evidence="21 22">
    <name type="scientific">Daphnia galeata</name>
    <dbReference type="NCBI Taxonomy" id="27404"/>
    <lineage>
        <taxon>Eukaryota</taxon>
        <taxon>Metazoa</taxon>
        <taxon>Ecdysozoa</taxon>
        <taxon>Arthropoda</taxon>
        <taxon>Crustacea</taxon>
        <taxon>Branchiopoda</taxon>
        <taxon>Diplostraca</taxon>
        <taxon>Cladocera</taxon>
        <taxon>Anomopoda</taxon>
        <taxon>Daphniidae</taxon>
        <taxon>Daphnia</taxon>
    </lineage>
</organism>
<dbReference type="GO" id="GO:0005829">
    <property type="term" value="C:cytosol"/>
    <property type="evidence" value="ECO:0007669"/>
    <property type="project" value="UniProtKB-ARBA"/>
</dbReference>
<protein>
    <recommendedName>
        <fullName evidence="20">Kinesin motor domain-containing protein</fullName>
    </recommendedName>
</protein>
<comment type="subcellular location">
    <subcellularLocation>
        <location evidence="3">Cytoplasm</location>
        <location evidence="3">Cytoskeleton</location>
    </subcellularLocation>
    <subcellularLocation>
        <location evidence="2">Nucleus</location>
    </subcellularLocation>
</comment>
<keyword evidence="4" id="KW-0963">Cytoplasm</keyword>
<dbReference type="GO" id="GO:0007018">
    <property type="term" value="P:microtubule-based movement"/>
    <property type="evidence" value="ECO:0007669"/>
    <property type="project" value="InterPro"/>
</dbReference>
<dbReference type="SMART" id="SM00129">
    <property type="entry name" value="KISc"/>
    <property type="match status" value="1"/>
</dbReference>
<keyword evidence="11 18" id="KW-0175">Coiled coil</keyword>
<dbReference type="InterPro" id="IPR001752">
    <property type="entry name" value="Kinesin_motor_dom"/>
</dbReference>
<evidence type="ECO:0000256" key="17">
    <source>
        <dbReference type="PROSITE-ProRule" id="PRU00283"/>
    </source>
</evidence>
<dbReference type="PRINTS" id="PR00380">
    <property type="entry name" value="KINESINHEAVY"/>
</dbReference>
<keyword evidence="22" id="KW-1185">Reference proteome</keyword>
<keyword evidence="8 17" id="KW-0067">ATP-binding</keyword>
<dbReference type="GO" id="GO:0005634">
    <property type="term" value="C:nucleus"/>
    <property type="evidence" value="ECO:0007669"/>
    <property type="project" value="UniProtKB-SubCell"/>
</dbReference>
<dbReference type="GO" id="GO:0005875">
    <property type="term" value="C:microtubule associated complex"/>
    <property type="evidence" value="ECO:0007669"/>
    <property type="project" value="TreeGrafter"/>
</dbReference>
<dbReference type="GO" id="GO:0008017">
    <property type="term" value="F:microtubule binding"/>
    <property type="evidence" value="ECO:0007669"/>
    <property type="project" value="InterPro"/>
</dbReference>
<dbReference type="GO" id="GO:0051231">
    <property type="term" value="P:spindle elongation"/>
    <property type="evidence" value="ECO:0007669"/>
    <property type="project" value="TreeGrafter"/>
</dbReference>
<dbReference type="PANTHER" id="PTHR47969">
    <property type="entry name" value="CHROMOSOME-ASSOCIATED KINESIN KIF4A-RELATED"/>
    <property type="match status" value="1"/>
</dbReference>
<feature type="coiled-coil region" evidence="18">
    <location>
        <begin position="375"/>
        <end position="441"/>
    </location>
</feature>
<keyword evidence="14" id="KW-0206">Cytoskeleton</keyword>
<reference evidence="21" key="1">
    <citation type="submission" date="2021-11" db="EMBL/GenBank/DDBJ databases">
        <authorList>
            <person name="Schell T."/>
        </authorList>
    </citation>
    <scope>NUCLEOTIDE SEQUENCE</scope>
    <source>
        <strain evidence="21">M5</strain>
    </source>
</reference>
<evidence type="ECO:0000256" key="19">
    <source>
        <dbReference type="SAM" id="MobiDB-lite"/>
    </source>
</evidence>
<dbReference type="InterPro" id="IPR036961">
    <property type="entry name" value="Kinesin_motor_dom_sf"/>
</dbReference>
<comment type="similarity">
    <text evidence="17">Belongs to the TRAFAC class myosin-kinesin ATPase superfamily. Kinesin family.</text>
</comment>
<feature type="region of interest" description="Disordered" evidence="19">
    <location>
        <begin position="473"/>
        <end position="507"/>
    </location>
</feature>
<comment type="caution">
    <text evidence="21">The sequence shown here is derived from an EMBL/GenBank/DDBJ whole genome shotgun (WGS) entry which is preliminary data.</text>
</comment>
<keyword evidence="12" id="KW-0238">DNA-binding</keyword>
<accession>A0A8J2RYQ6</accession>
<keyword evidence="10" id="KW-0411">Iron-sulfur</keyword>
<evidence type="ECO:0000256" key="7">
    <source>
        <dbReference type="ARBA" id="ARBA00022741"/>
    </source>
</evidence>
<feature type="region of interest" description="Disordered" evidence="19">
    <location>
        <begin position="1124"/>
        <end position="1179"/>
    </location>
</feature>
<dbReference type="GO" id="GO:0003677">
    <property type="term" value="F:DNA binding"/>
    <property type="evidence" value="ECO:0007669"/>
    <property type="project" value="UniProtKB-KW"/>
</dbReference>
<evidence type="ECO:0000313" key="22">
    <source>
        <dbReference type="Proteomes" id="UP000789390"/>
    </source>
</evidence>
<evidence type="ECO:0000256" key="14">
    <source>
        <dbReference type="ARBA" id="ARBA00023212"/>
    </source>
</evidence>
<evidence type="ECO:0000256" key="13">
    <source>
        <dbReference type="ARBA" id="ARBA00023175"/>
    </source>
</evidence>
<feature type="binding site" evidence="17">
    <location>
        <begin position="87"/>
        <end position="94"/>
    </location>
    <ligand>
        <name>ATP</name>
        <dbReference type="ChEBI" id="CHEBI:30616"/>
    </ligand>
</feature>
<evidence type="ECO:0000256" key="6">
    <source>
        <dbReference type="ARBA" id="ARBA00022723"/>
    </source>
</evidence>
<evidence type="ECO:0000256" key="16">
    <source>
        <dbReference type="ARBA" id="ARBA00034078"/>
    </source>
</evidence>
<keyword evidence="15" id="KW-0539">Nucleus</keyword>
<evidence type="ECO:0000256" key="1">
    <source>
        <dbReference type="ARBA" id="ARBA00001966"/>
    </source>
</evidence>
<dbReference type="InterPro" id="IPR019821">
    <property type="entry name" value="Kinesin_motor_CS"/>
</dbReference>
<evidence type="ECO:0000256" key="18">
    <source>
        <dbReference type="SAM" id="Coils"/>
    </source>
</evidence>
<dbReference type="PROSITE" id="PS00411">
    <property type="entry name" value="KINESIN_MOTOR_1"/>
    <property type="match status" value="1"/>
</dbReference>
<dbReference type="Pfam" id="PF00225">
    <property type="entry name" value="Kinesin"/>
    <property type="match status" value="1"/>
</dbReference>
<sequence>MSDKAIPVRVAVRIRPLVPKEITEGSQHFINKVLNQPQVTVKGSSEAFTYDYVFGPDESQTQVYDTAVTKIVGKIFKGYNVTILAYGQTGSGKTFSMGTADTASASSAVLSQNSGIIQRAVKDLFQKMDEDASLTFEINVSFLELYMEKVYDLLSKTRNEEVDIREDPKTGIRINGLNETVVSTWEETLKCLENGSLNRRTGATAMNHQSSRSHAIFTLTINQINKESSSTIKTSKFHLVDLAGSERASKTHAVGERFAEGVNINKGLLSLGNVISALCESNPRHIPYRDSKLTRLLQDSLGGNSHTLMIACVSPADSNYEETLSTLRYADRARKIKNKPIVNQDPTMVEVMALRAQIQQLLASNSNGTSSFAELEQLRQQLKFAEEEKIQLTHALQLALEENTNMCEKALLADAANQQMKQRLEELQVQTEQTLEVMNQTINDTGDLNATKTIEQVLSLKSKIEEIQDVQRKGEIEQVNHDMQTSNDSDKENKESDSESTQSPKRLSKLGADMALRQAALSNDLKELNAQLALKVHMVNKITQDQQGPYSSVKAHYDATVTELENQIAALQHEKDELANLLAQASSNVNACKISEQRRKRLQELEPQISELKKKIQEQANIIKLKQRTEEQLKKFNNEIQGMRAQKVKLVRQMREENEKFRSWRQQKEREVTRLKDQDRKRQGQLQKMEVLHAKQQNVLRRKMEDAMAVTKRLKEALCLHSSKSNCKSSSSATSSENDQRIKGWLLGELNLLTKTKEAELALESLKESRRTLATRQAKLEAKLLDPDHNSTFINTLKSEIANIAADIDMRSEQINELNQKIAAADLDNKAKTRFDYLQTMIEAKIALKILLDESVTARVDTFSLSSEVEDLRGELDDLQRQYDEALHEISNNNLECVQVKQKHHSEMSKLSRDYEERMLTLIRQLPPVGLKESADHKISEKDFLERLRIQQEELERCSTLQEKLHSALNEIETLKQQTQEKPTSTEMKAPLFLSKQKKSKAVMPKSNPVHLDIDDIEETDDYNSDDDPEWRNTPMAKRIRKLKEEDDAVPPKMPDLKKIGKRLSRSHCSCTVGGCRSCSCTRDNRPCNSDCGCSASGVCKNTAENVLKEEKNRQQEEQNHMLNETFDLGRKRSQPSSKENSKNGDDVENDLSATQPLKKSRVGLSKLTKKGGFFGSHD</sequence>
<name>A0A8J2RYQ6_9CRUS</name>
<dbReference type="InterPro" id="IPR027640">
    <property type="entry name" value="Kinesin-like_fam"/>
</dbReference>
<evidence type="ECO:0000256" key="2">
    <source>
        <dbReference type="ARBA" id="ARBA00004123"/>
    </source>
</evidence>
<dbReference type="GO" id="GO:0003777">
    <property type="term" value="F:microtubule motor activity"/>
    <property type="evidence" value="ECO:0007669"/>
    <property type="project" value="InterPro"/>
</dbReference>
<evidence type="ECO:0000256" key="11">
    <source>
        <dbReference type="ARBA" id="ARBA00023054"/>
    </source>
</evidence>
<gene>
    <name evidence="21" type="ORF">DGAL_LOCUS11158</name>
</gene>
<keyword evidence="9" id="KW-0408">Iron</keyword>
<evidence type="ECO:0000256" key="4">
    <source>
        <dbReference type="ARBA" id="ARBA00022490"/>
    </source>
</evidence>
<feature type="coiled-coil region" evidence="18">
    <location>
        <begin position="554"/>
        <end position="660"/>
    </location>
</feature>
<dbReference type="AlphaFoldDB" id="A0A8J2RYQ6"/>
<evidence type="ECO:0000256" key="12">
    <source>
        <dbReference type="ARBA" id="ARBA00023125"/>
    </source>
</evidence>
<dbReference type="GO" id="GO:0051536">
    <property type="term" value="F:iron-sulfur cluster binding"/>
    <property type="evidence" value="ECO:0007669"/>
    <property type="project" value="UniProtKB-KW"/>
</dbReference>
<dbReference type="Gene3D" id="3.40.850.10">
    <property type="entry name" value="Kinesin motor domain"/>
    <property type="match status" value="1"/>
</dbReference>
<keyword evidence="7 17" id="KW-0547">Nucleotide-binding</keyword>
<evidence type="ECO:0000259" key="20">
    <source>
        <dbReference type="PROSITE" id="PS50067"/>
    </source>
</evidence>
<feature type="domain" description="Kinesin motor" evidence="20">
    <location>
        <begin position="7"/>
        <end position="336"/>
    </location>
</feature>
<evidence type="ECO:0000256" key="15">
    <source>
        <dbReference type="ARBA" id="ARBA00023242"/>
    </source>
</evidence>
<dbReference type="CDD" id="cd01372">
    <property type="entry name" value="KISc_KIF4"/>
    <property type="match status" value="1"/>
</dbReference>
<feature type="compositionally biased region" description="Basic and acidic residues" evidence="19">
    <location>
        <begin position="488"/>
        <end position="497"/>
    </location>
</feature>
<evidence type="ECO:0000256" key="3">
    <source>
        <dbReference type="ARBA" id="ARBA00004245"/>
    </source>
</evidence>
<dbReference type="EMBL" id="CAKKLH010000279">
    <property type="protein sequence ID" value="CAH0107824.1"/>
    <property type="molecule type" value="Genomic_DNA"/>
</dbReference>